<proteinExistence type="predicted"/>
<accession>A0A4Y7T2F0</accession>
<sequence length="156" mass="17247">MHSRHQLGNRIALCLQPHGRLLNIASPNRRTAFAERTPELRNRYSGTCLILFSKSESRRMVDAALFGEEEVVEYPYPKISGGTRRGTARGAFVMGRLILQIRLKSNSNASTDGFHSAVVFISVSMTRKGACSWEICLEDGRALNPRSTSGTSLAPH</sequence>
<organism evidence="1 2">
    <name type="scientific">Coprinellus micaceus</name>
    <name type="common">Glistening ink-cap mushroom</name>
    <name type="synonym">Coprinus micaceus</name>
    <dbReference type="NCBI Taxonomy" id="71717"/>
    <lineage>
        <taxon>Eukaryota</taxon>
        <taxon>Fungi</taxon>
        <taxon>Dikarya</taxon>
        <taxon>Basidiomycota</taxon>
        <taxon>Agaricomycotina</taxon>
        <taxon>Agaricomycetes</taxon>
        <taxon>Agaricomycetidae</taxon>
        <taxon>Agaricales</taxon>
        <taxon>Agaricineae</taxon>
        <taxon>Psathyrellaceae</taxon>
        <taxon>Coprinellus</taxon>
    </lineage>
</organism>
<keyword evidence="2" id="KW-1185">Reference proteome</keyword>
<protein>
    <submittedName>
        <fullName evidence="1">Uncharacterized protein</fullName>
    </submittedName>
</protein>
<comment type="caution">
    <text evidence="1">The sequence shown here is derived from an EMBL/GenBank/DDBJ whole genome shotgun (WGS) entry which is preliminary data.</text>
</comment>
<reference evidence="1 2" key="1">
    <citation type="journal article" date="2019" name="Nat. Ecol. Evol.">
        <title>Megaphylogeny resolves global patterns of mushroom evolution.</title>
        <authorList>
            <person name="Varga T."/>
            <person name="Krizsan K."/>
            <person name="Foldi C."/>
            <person name="Dima B."/>
            <person name="Sanchez-Garcia M."/>
            <person name="Sanchez-Ramirez S."/>
            <person name="Szollosi G.J."/>
            <person name="Szarkandi J.G."/>
            <person name="Papp V."/>
            <person name="Albert L."/>
            <person name="Andreopoulos W."/>
            <person name="Angelini C."/>
            <person name="Antonin V."/>
            <person name="Barry K.W."/>
            <person name="Bougher N.L."/>
            <person name="Buchanan P."/>
            <person name="Buyck B."/>
            <person name="Bense V."/>
            <person name="Catcheside P."/>
            <person name="Chovatia M."/>
            <person name="Cooper J."/>
            <person name="Damon W."/>
            <person name="Desjardin D."/>
            <person name="Finy P."/>
            <person name="Geml J."/>
            <person name="Haridas S."/>
            <person name="Hughes K."/>
            <person name="Justo A."/>
            <person name="Karasinski D."/>
            <person name="Kautmanova I."/>
            <person name="Kiss B."/>
            <person name="Kocsube S."/>
            <person name="Kotiranta H."/>
            <person name="LaButti K.M."/>
            <person name="Lechner B.E."/>
            <person name="Liimatainen K."/>
            <person name="Lipzen A."/>
            <person name="Lukacs Z."/>
            <person name="Mihaltcheva S."/>
            <person name="Morgado L.N."/>
            <person name="Niskanen T."/>
            <person name="Noordeloos M.E."/>
            <person name="Ohm R.A."/>
            <person name="Ortiz-Santana B."/>
            <person name="Ovrebo C."/>
            <person name="Racz N."/>
            <person name="Riley R."/>
            <person name="Savchenko A."/>
            <person name="Shiryaev A."/>
            <person name="Soop K."/>
            <person name="Spirin V."/>
            <person name="Szebenyi C."/>
            <person name="Tomsovsky M."/>
            <person name="Tulloss R.E."/>
            <person name="Uehling J."/>
            <person name="Grigoriev I.V."/>
            <person name="Vagvolgyi C."/>
            <person name="Papp T."/>
            <person name="Martin F.M."/>
            <person name="Miettinen O."/>
            <person name="Hibbett D.S."/>
            <person name="Nagy L.G."/>
        </authorList>
    </citation>
    <scope>NUCLEOTIDE SEQUENCE [LARGE SCALE GENOMIC DNA]</scope>
    <source>
        <strain evidence="1 2">FP101781</strain>
    </source>
</reference>
<dbReference type="Proteomes" id="UP000298030">
    <property type="component" value="Unassembled WGS sequence"/>
</dbReference>
<evidence type="ECO:0000313" key="2">
    <source>
        <dbReference type="Proteomes" id="UP000298030"/>
    </source>
</evidence>
<name>A0A4Y7T2F0_COPMI</name>
<gene>
    <name evidence="1" type="ORF">FA13DRAFT_1711903</name>
</gene>
<dbReference type="AlphaFoldDB" id="A0A4Y7T2F0"/>
<evidence type="ECO:0000313" key="1">
    <source>
        <dbReference type="EMBL" id="TEB28337.1"/>
    </source>
</evidence>
<dbReference type="EMBL" id="QPFP01000033">
    <property type="protein sequence ID" value="TEB28337.1"/>
    <property type="molecule type" value="Genomic_DNA"/>
</dbReference>